<dbReference type="SUPFAM" id="SSF52317">
    <property type="entry name" value="Class I glutamine amidotransferase-like"/>
    <property type="match status" value="1"/>
</dbReference>
<dbReference type="PRINTS" id="PR00099">
    <property type="entry name" value="CPSGATASE"/>
</dbReference>
<dbReference type="PRINTS" id="PR00097">
    <property type="entry name" value="ANTSNTHASEII"/>
</dbReference>
<dbReference type="NCBIfam" id="TIGR00566">
    <property type="entry name" value="trpG_papA"/>
    <property type="match status" value="1"/>
</dbReference>
<protein>
    <submittedName>
        <fullName evidence="3">Aminodeoxychorismate/anthranilate synthase component II</fullName>
    </submittedName>
</protein>
<dbReference type="CDD" id="cd01743">
    <property type="entry name" value="GATase1_Anthranilate_Synthase"/>
    <property type="match status" value="1"/>
</dbReference>
<evidence type="ECO:0000313" key="3">
    <source>
        <dbReference type="EMBL" id="GAA5144220.1"/>
    </source>
</evidence>
<evidence type="ECO:0000259" key="2">
    <source>
        <dbReference type="Pfam" id="PF00117"/>
    </source>
</evidence>
<comment type="caution">
    <text evidence="3">The sequence shown here is derived from an EMBL/GenBank/DDBJ whole genome shotgun (WGS) entry which is preliminary data.</text>
</comment>
<keyword evidence="4" id="KW-1185">Reference proteome</keyword>
<dbReference type="InterPro" id="IPR017926">
    <property type="entry name" value="GATASE"/>
</dbReference>
<evidence type="ECO:0000256" key="1">
    <source>
        <dbReference type="ARBA" id="ARBA00022962"/>
    </source>
</evidence>
<accession>A0ABP9PDY9</accession>
<dbReference type="InterPro" id="IPR029062">
    <property type="entry name" value="Class_I_gatase-like"/>
</dbReference>
<feature type="domain" description="Glutamine amidotransferase" evidence="2">
    <location>
        <begin position="4"/>
        <end position="185"/>
    </location>
</feature>
<reference evidence="4" key="1">
    <citation type="journal article" date="2019" name="Int. J. Syst. Evol. Microbiol.">
        <title>The Global Catalogue of Microorganisms (GCM) 10K type strain sequencing project: providing services to taxonomists for standard genome sequencing and annotation.</title>
        <authorList>
            <consortium name="The Broad Institute Genomics Platform"/>
            <consortium name="The Broad Institute Genome Sequencing Center for Infectious Disease"/>
            <person name="Wu L."/>
            <person name="Ma J."/>
        </authorList>
    </citation>
    <scope>NUCLEOTIDE SEQUENCE [LARGE SCALE GENOMIC DNA]</scope>
    <source>
        <strain evidence="4">JCM 18303</strain>
    </source>
</reference>
<gene>
    <name evidence="3" type="ORF">GCM10023321_00090</name>
</gene>
<dbReference type="Gene3D" id="3.40.50.880">
    <property type="match status" value="1"/>
</dbReference>
<dbReference type="InterPro" id="IPR006221">
    <property type="entry name" value="TrpG/PapA_dom"/>
</dbReference>
<dbReference type="EMBL" id="BAABJP010000001">
    <property type="protein sequence ID" value="GAA5144220.1"/>
    <property type="molecule type" value="Genomic_DNA"/>
</dbReference>
<dbReference type="Pfam" id="PF00117">
    <property type="entry name" value="GATase"/>
    <property type="match status" value="1"/>
</dbReference>
<dbReference type="PROSITE" id="PS51273">
    <property type="entry name" value="GATASE_TYPE_1"/>
    <property type="match status" value="1"/>
</dbReference>
<dbReference type="PRINTS" id="PR00096">
    <property type="entry name" value="GATASE"/>
</dbReference>
<name>A0ABP9PDY9_9PSEU</name>
<dbReference type="InterPro" id="IPR050472">
    <property type="entry name" value="Anth_synth/Amidotransfase"/>
</dbReference>
<dbReference type="PANTHER" id="PTHR43418:SF4">
    <property type="entry name" value="MULTIFUNCTIONAL TRYPTOPHAN BIOSYNTHESIS PROTEIN"/>
    <property type="match status" value="1"/>
</dbReference>
<dbReference type="NCBIfam" id="NF005849">
    <property type="entry name" value="PRK07765.1"/>
    <property type="match status" value="1"/>
</dbReference>
<evidence type="ECO:0000313" key="4">
    <source>
        <dbReference type="Proteomes" id="UP001428817"/>
    </source>
</evidence>
<organism evidence="3 4">
    <name type="scientific">Pseudonocardia eucalypti</name>
    <dbReference type="NCBI Taxonomy" id="648755"/>
    <lineage>
        <taxon>Bacteria</taxon>
        <taxon>Bacillati</taxon>
        <taxon>Actinomycetota</taxon>
        <taxon>Actinomycetes</taxon>
        <taxon>Pseudonocardiales</taxon>
        <taxon>Pseudonocardiaceae</taxon>
        <taxon>Pseudonocardia</taxon>
    </lineage>
</organism>
<dbReference type="RefSeq" id="WP_185058336.1">
    <property type="nucleotide sequence ID" value="NZ_BAABJP010000001.1"/>
</dbReference>
<keyword evidence="1" id="KW-0315">Glutamine amidotransferase</keyword>
<dbReference type="PANTHER" id="PTHR43418">
    <property type="entry name" value="MULTIFUNCTIONAL TRYPTOPHAN BIOSYNTHESIS PROTEIN-RELATED"/>
    <property type="match status" value="1"/>
</dbReference>
<sequence>MRVLVVDNYDSFVYNLVQYLAQLGADTVVRRNDVVELDEVSEVDAVLVSPGPGTPERAGRSMDVVARCAERGVPVLGVCLGHQAIGAVWGGVVERAPELLHGKTSLINHSGDGVLAGLPSPFTATRYHSLTIRPDSMPAELEVTGRTESGVIMALRHRELPVHGVQFHPESVLTEGGHRLLANWLALAGFTPPPHLVDQLTAEVAALTAPAAP</sequence>
<proteinExistence type="predicted"/>
<dbReference type="Proteomes" id="UP001428817">
    <property type="component" value="Unassembled WGS sequence"/>
</dbReference>